<sequence length="78" mass="8757">MAQPHTQKAEHLHQRLTTADQEDVDPLLEQTGCTAPYIALEECLGDNDRDWTKCQAQVKALKECHDRQQQVKAASRGG</sequence>
<dbReference type="AlphaFoldDB" id="A0A9D4TZW4"/>
<protein>
    <submittedName>
        <fullName evidence="2">Uncharacterized protein</fullName>
    </submittedName>
</protein>
<dbReference type="PANTHER" id="PTHR13639:SF2">
    <property type="entry name" value="CYTOCHROME C OXIDASE ASSEMBLY FACTOR 4 HOMOLOG, MITOCHONDRIAL"/>
    <property type="match status" value="1"/>
</dbReference>
<organism evidence="2 3">
    <name type="scientific">Chlorella vulgaris</name>
    <name type="common">Green alga</name>
    <dbReference type="NCBI Taxonomy" id="3077"/>
    <lineage>
        <taxon>Eukaryota</taxon>
        <taxon>Viridiplantae</taxon>
        <taxon>Chlorophyta</taxon>
        <taxon>core chlorophytes</taxon>
        <taxon>Trebouxiophyceae</taxon>
        <taxon>Chlorellales</taxon>
        <taxon>Chlorellaceae</taxon>
        <taxon>Chlorella clade</taxon>
        <taxon>Chlorella</taxon>
    </lineage>
</organism>
<evidence type="ECO:0000313" key="2">
    <source>
        <dbReference type="EMBL" id="KAI3438902.1"/>
    </source>
</evidence>
<reference evidence="2" key="2">
    <citation type="submission" date="2020-11" db="EMBL/GenBank/DDBJ databases">
        <authorList>
            <person name="Cecchin M."/>
            <person name="Marcolungo L."/>
            <person name="Rossato M."/>
            <person name="Girolomoni L."/>
            <person name="Cosentino E."/>
            <person name="Cuine S."/>
            <person name="Li-Beisson Y."/>
            <person name="Delledonne M."/>
            <person name="Ballottari M."/>
        </authorList>
    </citation>
    <scope>NUCLEOTIDE SEQUENCE</scope>
    <source>
        <strain evidence="2">211/11P</strain>
        <tissue evidence="2">Whole cell</tissue>
    </source>
</reference>
<dbReference type="Gene3D" id="1.10.287.2900">
    <property type="match status" value="1"/>
</dbReference>
<dbReference type="OrthoDB" id="275715at2759"/>
<feature type="region of interest" description="Disordered" evidence="1">
    <location>
        <begin position="1"/>
        <end position="22"/>
    </location>
</feature>
<name>A0A9D4TZW4_CHLVU</name>
<keyword evidence="3" id="KW-1185">Reference proteome</keyword>
<evidence type="ECO:0000313" key="3">
    <source>
        <dbReference type="Proteomes" id="UP001055712"/>
    </source>
</evidence>
<dbReference type="InterPro" id="IPR009069">
    <property type="entry name" value="Cys_alpha_HP_mot_SF"/>
</dbReference>
<dbReference type="PANTHER" id="PTHR13639">
    <property type="entry name" value="CYTOCHROME C OXIDASE ASSEMBLY FACTOR 4 HOMOLOG, MITOCHONDRIAL"/>
    <property type="match status" value="1"/>
</dbReference>
<comment type="caution">
    <text evidence="2">The sequence shown here is derived from an EMBL/GenBank/DDBJ whole genome shotgun (WGS) entry which is preliminary data.</text>
</comment>
<dbReference type="EMBL" id="SIDB01000001">
    <property type="protein sequence ID" value="KAI3438902.1"/>
    <property type="molecule type" value="Genomic_DNA"/>
</dbReference>
<accession>A0A9D4TZW4</accession>
<dbReference type="GO" id="GO:0033617">
    <property type="term" value="P:mitochondrial respiratory chain complex IV assembly"/>
    <property type="evidence" value="ECO:0007669"/>
    <property type="project" value="InterPro"/>
</dbReference>
<dbReference type="InterPro" id="IPR039870">
    <property type="entry name" value="Coa4-like"/>
</dbReference>
<dbReference type="SUPFAM" id="SSF47072">
    <property type="entry name" value="Cysteine alpha-hairpin motif"/>
    <property type="match status" value="1"/>
</dbReference>
<dbReference type="Proteomes" id="UP001055712">
    <property type="component" value="Unassembled WGS sequence"/>
</dbReference>
<dbReference type="GO" id="GO:0005758">
    <property type="term" value="C:mitochondrial intermembrane space"/>
    <property type="evidence" value="ECO:0007669"/>
    <property type="project" value="InterPro"/>
</dbReference>
<proteinExistence type="predicted"/>
<evidence type="ECO:0000256" key="1">
    <source>
        <dbReference type="SAM" id="MobiDB-lite"/>
    </source>
</evidence>
<reference evidence="2" key="1">
    <citation type="journal article" date="2019" name="Plant J.">
        <title>Chlorella vulgaris genome assembly and annotation reveals the molecular basis for metabolic acclimation to high light conditions.</title>
        <authorList>
            <person name="Cecchin M."/>
            <person name="Marcolungo L."/>
            <person name="Rossato M."/>
            <person name="Girolomoni L."/>
            <person name="Cosentino E."/>
            <person name="Cuine S."/>
            <person name="Li-Beisson Y."/>
            <person name="Delledonne M."/>
            <person name="Ballottari M."/>
        </authorList>
    </citation>
    <scope>NUCLEOTIDE SEQUENCE</scope>
    <source>
        <strain evidence="2">211/11P</strain>
    </source>
</reference>
<gene>
    <name evidence="2" type="ORF">D9Q98_001317</name>
</gene>